<name>A0ABP0IED2_9DINO</name>
<keyword evidence="4" id="KW-1185">Reference proteome</keyword>
<organism evidence="3 4">
    <name type="scientific">Durusdinium trenchii</name>
    <dbReference type="NCBI Taxonomy" id="1381693"/>
    <lineage>
        <taxon>Eukaryota</taxon>
        <taxon>Sar</taxon>
        <taxon>Alveolata</taxon>
        <taxon>Dinophyceae</taxon>
        <taxon>Suessiales</taxon>
        <taxon>Symbiodiniaceae</taxon>
        <taxon>Durusdinium</taxon>
    </lineage>
</organism>
<sequence length="412" mass="46255">MRKKVRMYSTRWAVGKLQATLHSSNPGDGFMKFVLFDDQASSYPDSSAFWGFGCDSKRLKAAARWTDEINVTSLISGKAPKAEIYETIRPRWWYAALVDCSGSSRTVDYTVHMINLHLGFLEEFSMDRVGLNGMYFFMALYGCLAASQLVAMLKRSTSAKTQHPIRLLLSACVAAGMIGTLASLLNALYYAYHGEDQANLYMAAKLLKAGSKYMLLTISLLLSRGRCISVPLYGRDLWQACRILCPLYVATICLEVWGEYSQSRNYTTDLVYYTPMGLIIMCIDFALFAFYLRNLCNSLRSETDAIRQGFYKFWGLIYSGAFLYLPISIVIAQSVAAWVRSEVIFFVSNATHCAFLALLILGLWPDYAQPFFCIDHPSALAQTFGVKTELLDDEEVWQPPSLGGDVELRTTG</sequence>
<dbReference type="Proteomes" id="UP001642464">
    <property type="component" value="Unassembled WGS sequence"/>
</dbReference>
<feature type="domain" description="GPR180/TMEM145 transmembrane" evidence="2">
    <location>
        <begin position="140"/>
        <end position="359"/>
    </location>
</feature>
<evidence type="ECO:0000259" key="2">
    <source>
        <dbReference type="Pfam" id="PF10192"/>
    </source>
</evidence>
<comment type="caution">
    <text evidence="3">The sequence shown here is derived from an EMBL/GenBank/DDBJ whole genome shotgun (WGS) entry which is preliminary data.</text>
</comment>
<feature type="transmembrane region" description="Helical" evidence="1">
    <location>
        <begin position="270"/>
        <end position="292"/>
    </location>
</feature>
<dbReference type="PANTHER" id="PTHR23252">
    <property type="entry name" value="INTIMAL THICKNESS RECEPTOR-RELATED"/>
    <property type="match status" value="1"/>
</dbReference>
<accession>A0ABP0IED2</accession>
<keyword evidence="1" id="KW-0812">Transmembrane</keyword>
<evidence type="ECO:0000313" key="3">
    <source>
        <dbReference type="EMBL" id="CAK8999753.1"/>
    </source>
</evidence>
<evidence type="ECO:0000313" key="4">
    <source>
        <dbReference type="Proteomes" id="UP001642464"/>
    </source>
</evidence>
<reference evidence="3 4" key="1">
    <citation type="submission" date="2024-02" db="EMBL/GenBank/DDBJ databases">
        <authorList>
            <person name="Chen Y."/>
            <person name="Shah S."/>
            <person name="Dougan E. K."/>
            <person name="Thang M."/>
            <person name="Chan C."/>
        </authorList>
    </citation>
    <scope>NUCLEOTIDE SEQUENCE [LARGE SCALE GENOMIC DNA]</scope>
</reference>
<feature type="transmembrane region" description="Helical" evidence="1">
    <location>
        <begin position="313"/>
        <end position="337"/>
    </location>
</feature>
<keyword evidence="1" id="KW-1133">Transmembrane helix</keyword>
<dbReference type="InterPro" id="IPR019336">
    <property type="entry name" value="GPR180/TMEM145_TM"/>
</dbReference>
<feature type="transmembrane region" description="Helical" evidence="1">
    <location>
        <begin position="343"/>
        <end position="364"/>
    </location>
</feature>
<gene>
    <name evidence="3" type="ORF">SCF082_LOCUS6195</name>
</gene>
<dbReference type="Pfam" id="PF10192">
    <property type="entry name" value="GPR180-TMEM145_TM"/>
    <property type="match status" value="1"/>
</dbReference>
<proteinExistence type="predicted"/>
<protein>
    <submittedName>
        <fullName evidence="3">GpcrRhopsn4 domain-containing protein</fullName>
    </submittedName>
</protein>
<dbReference type="EMBL" id="CAXAMM010003392">
    <property type="protein sequence ID" value="CAK8999753.1"/>
    <property type="molecule type" value="Genomic_DNA"/>
</dbReference>
<keyword evidence="1" id="KW-0472">Membrane</keyword>
<dbReference type="PANTHER" id="PTHR23252:SF24">
    <property type="entry name" value="TRANSMEMBRANE PROTEIN 145"/>
    <property type="match status" value="1"/>
</dbReference>
<evidence type="ECO:0000256" key="1">
    <source>
        <dbReference type="SAM" id="Phobius"/>
    </source>
</evidence>
<dbReference type="InterPro" id="IPR047831">
    <property type="entry name" value="GPR180/TMEM145"/>
</dbReference>
<feature type="transmembrane region" description="Helical" evidence="1">
    <location>
        <begin position="165"/>
        <end position="192"/>
    </location>
</feature>
<feature type="transmembrane region" description="Helical" evidence="1">
    <location>
        <begin position="134"/>
        <end position="153"/>
    </location>
</feature>